<dbReference type="PATRIC" id="fig|742734.4.peg.4550"/>
<dbReference type="AlphaFoldDB" id="A0A0J9EM69"/>
<proteinExistence type="predicted"/>
<dbReference type="Pfam" id="PF07453">
    <property type="entry name" value="NUMOD1"/>
    <property type="match status" value="1"/>
</dbReference>
<organism evidence="2 3">
    <name type="scientific">[Clostridium] citroniae WAL-19142</name>
    <dbReference type="NCBI Taxonomy" id="742734"/>
    <lineage>
        <taxon>Bacteria</taxon>
        <taxon>Bacillati</taxon>
        <taxon>Bacillota</taxon>
        <taxon>Clostridia</taxon>
        <taxon>Lachnospirales</taxon>
        <taxon>Lachnospiraceae</taxon>
        <taxon>Enterocloster</taxon>
    </lineage>
</organism>
<dbReference type="Gene3D" id="1.10.10.10">
    <property type="entry name" value="Winged helix-like DNA-binding domain superfamily/Winged helix DNA-binding domain"/>
    <property type="match status" value="2"/>
</dbReference>
<dbReference type="InterPro" id="IPR036388">
    <property type="entry name" value="WH-like_DNA-bd_sf"/>
</dbReference>
<dbReference type="InterPro" id="IPR003647">
    <property type="entry name" value="Intron_nuc_1_rpt"/>
</dbReference>
<evidence type="ECO:0000313" key="3">
    <source>
        <dbReference type="Proteomes" id="UP000037392"/>
    </source>
</evidence>
<dbReference type="RefSeq" id="WP_007863910.1">
    <property type="nucleotide sequence ID" value="NZ_KQ235881.1"/>
</dbReference>
<dbReference type="InterPro" id="IPR010896">
    <property type="entry name" value="NUMOD1"/>
</dbReference>
<dbReference type="SMART" id="SM00497">
    <property type="entry name" value="IENR1"/>
    <property type="match status" value="2"/>
</dbReference>
<feature type="domain" description="Nuclease-associated modular DNA-binding 1" evidence="1">
    <location>
        <begin position="92"/>
        <end position="119"/>
    </location>
</feature>
<reference evidence="2 3" key="1">
    <citation type="submission" date="2011-04" db="EMBL/GenBank/DDBJ databases">
        <title>The Genome Sequence of Clostridium citroniae WAL-19142.</title>
        <authorList>
            <consortium name="The Broad Institute Genome Sequencing Platform"/>
            <person name="Earl A."/>
            <person name="Ward D."/>
            <person name="Feldgarden M."/>
            <person name="Gevers D."/>
            <person name="Warren Y.A."/>
            <person name="Tyrrell K.L."/>
            <person name="Citron D.M."/>
            <person name="Goldstein E.J."/>
            <person name="Daigneault M."/>
            <person name="Allen-Vercoe E."/>
            <person name="Young S.K."/>
            <person name="Zeng Q."/>
            <person name="Gargeya S."/>
            <person name="Fitzgerald M."/>
            <person name="Haas B."/>
            <person name="Abouelleil A."/>
            <person name="Alvarado L."/>
            <person name="Arachchi H.M."/>
            <person name="Berlin A."/>
            <person name="Brown A."/>
            <person name="Chapman S.B."/>
            <person name="Chen Z."/>
            <person name="Dunbar C."/>
            <person name="Freedman E."/>
            <person name="Gearin G."/>
            <person name="Gellesch M."/>
            <person name="Goldberg J."/>
            <person name="Griggs A."/>
            <person name="Gujja S."/>
            <person name="Heilman E.R."/>
            <person name="Heiman D."/>
            <person name="Howarth C."/>
            <person name="Larson L."/>
            <person name="Lui A."/>
            <person name="MacDonald P.J."/>
            <person name="Mehta T."/>
            <person name="Montmayeur A."/>
            <person name="Murphy C."/>
            <person name="Neiman D."/>
            <person name="Pearson M."/>
            <person name="Priest M."/>
            <person name="Roberts A."/>
            <person name="Saif S."/>
            <person name="Shea T."/>
            <person name="Shenoy N."/>
            <person name="Sisk P."/>
            <person name="Stolte C."/>
            <person name="Sykes S."/>
            <person name="White J."/>
            <person name="Yandava C."/>
            <person name="Wortman J."/>
            <person name="Nusbaum C."/>
            <person name="Birren B."/>
        </authorList>
    </citation>
    <scope>NUCLEOTIDE SEQUENCE [LARGE SCALE GENOMIC DNA]</scope>
    <source>
        <strain evidence="2 3">WAL-19142</strain>
    </source>
</reference>
<sequence length="151" mass="16595">MSRTISAGYVYRQYSTEGVYLADYKSSRAAHEATGVSIGSIARAAHGERRTGGGFVWRKVLVDSPKENIEIDLTSKIGNHDKRPLLQKTPDGEVVGEFLSIAHASRSLKISRRSLSCALSGAQKTAGGFIWEEVELPEEQEEDAEQENLKD</sequence>
<comment type="caution">
    <text evidence="2">The sequence shown here is derived from an EMBL/GenBank/DDBJ whole genome shotgun (WGS) entry which is preliminary data.</text>
</comment>
<dbReference type="EMBL" id="ADLK01000029">
    <property type="protein sequence ID" value="KMW16745.1"/>
    <property type="molecule type" value="Genomic_DNA"/>
</dbReference>
<name>A0A0J9EM69_9FIRM</name>
<protein>
    <recommendedName>
        <fullName evidence="1">Nuclease-associated modular DNA-binding 1 domain-containing protein</fullName>
    </recommendedName>
</protein>
<dbReference type="Proteomes" id="UP000037392">
    <property type="component" value="Unassembled WGS sequence"/>
</dbReference>
<evidence type="ECO:0000313" key="2">
    <source>
        <dbReference type="EMBL" id="KMW16745.1"/>
    </source>
</evidence>
<evidence type="ECO:0000259" key="1">
    <source>
        <dbReference type="Pfam" id="PF07453"/>
    </source>
</evidence>
<gene>
    <name evidence="2" type="ORF">HMPREF9470_04245</name>
</gene>
<dbReference type="GeneID" id="93161389"/>
<dbReference type="OrthoDB" id="2060030at2"/>
<accession>A0A0J9EM69</accession>